<accession>G0UXA4</accession>
<dbReference type="SUPFAM" id="SSF52374">
    <property type="entry name" value="Nucleotidylyl transferase"/>
    <property type="match status" value="1"/>
</dbReference>
<sequence>MRFSEEWRKTVSRMGRWIDFDNDYKTMYLSYMESVWWVFKKLWDKGLVYRGFKVMPFSTTCTTPLSNFEANLNYKDVSDPSVMVTFQTKEDPNTYLVAWTTTPWTLPSNLALCVNPVLNYVKVLDAKTGRHYIVGEDRLAEVYPKKKGDGGKKGGEELPYKIVSNMKGSELVGIKYEPLFPYFKEKYGATAYRVLGDSYVSTDSGTCIVHQAPGFGEDDNRICINHGILTKEDMLCPVDENGVFTAEVADFQGRYVKEADPDIIKYLEAKGLLHSKGSIVHSYPFCWRSETPLIYKAVDTWFVKVECLREKLLAANAKTEWVPDFVKVKRFSNWLADAKDWNVSRNRYWGTPLPIWHSEDWEEVVCIGSVAELEELSGVKNITDIHRHLVDNITIPSKRPGMPPLRRVEVVFDCWFESGSMPYAQAHYPFESGENFVDNVFPADFVAEGLDQTRGWFYTMLVLGVALFDRSPFNNIIVNGLILAEDGKKMSKRLKNYPEPGIIINTHGADALRMYMINSPVVRAEPLRFKEQGVRGIVRDVMLP</sequence>
<evidence type="ECO:0000313" key="10">
    <source>
        <dbReference type="EMBL" id="CCC94021.1"/>
    </source>
</evidence>
<reference evidence="10" key="1">
    <citation type="journal article" date="2012" name="Proc. Natl. Acad. Sci. U.S.A.">
        <title>Antigenic diversity is generated by distinct evolutionary mechanisms in African trypanosome species.</title>
        <authorList>
            <person name="Jackson A.P."/>
            <person name="Berry A."/>
            <person name="Aslett M."/>
            <person name="Allison H.C."/>
            <person name="Burton P."/>
            <person name="Vavrova-Anderson J."/>
            <person name="Brown R."/>
            <person name="Browne H."/>
            <person name="Corton N."/>
            <person name="Hauser H."/>
            <person name="Gamble J."/>
            <person name="Gilderthorp R."/>
            <person name="Marcello L."/>
            <person name="McQuillan J."/>
            <person name="Otto T.D."/>
            <person name="Quail M.A."/>
            <person name="Sanders M.J."/>
            <person name="van Tonder A."/>
            <person name="Ginger M.L."/>
            <person name="Field M.C."/>
            <person name="Barry J.D."/>
            <person name="Hertz-Fowler C."/>
            <person name="Berriman M."/>
        </authorList>
    </citation>
    <scope>NUCLEOTIDE SEQUENCE</scope>
    <source>
        <strain evidence="10">IL3000</strain>
    </source>
</reference>
<proteinExistence type="predicted"/>
<dbReference type="VEuPathDB" id="TriTrypDB:TcIL3000_10_7960"/>
<dbReference type="Gene3D" id="3.40.50.620">
    <property type="entry name" value="HUPs"/>
    <property type="match status" value="2"/>
</dbReference>
<evidence type="ECO:0000256" key="1">
    <source>
        <dbReference type="ARBA" id="ARBA00013165"/>
    </source>
</evidence>
<protein>
    <recommendedName>
        <fullName evidence="1">isoleucine--tRNA ligase</fullName>
        <ecNumber evidence="1">6.1.1.5</ecNumber>
    </recommendedName>
    <alternativeName>
        <fullName evidence="7">Isoleucyl-tRNA synthetase</fullName>
    </alternativeName>
</protein>
<dbReference type="SUPFAM" id="SSF50677">
    <property type="entry name" value="ValRS/IleRS/LeuRS editing domain"/>
    <property type="match status" value="1"/>
</dbReference>
<evidence type="ECO:0000256" key="5">
    <source>
        <dbReference type="ARBA" id="ARBA00022917"/>
    </source>
</evidence>
<evidence type="ECO:0000259" key="9">
    <source>
        <dbReference type="Pfam" id="PF00133"/>
    </source>
</evidence>
<gene>
    <name evidence="10" type="ORF">TCIL3000_10_7960</name>
</gene>
<dbReference type="Gene3D" id="3.90.740.10">
    <property type="entry name" value="Valyl/Leucyl/Isoleucyl-tRNA synthetase, editing domain"/>
    <property type="match status" value="1"/>
</dbReference>
<evidence type="ECO:0000256" key="6">
    <source>
        <dbReference type="ARBA" id="ARBA00023146"/>
    </source>
</evidence>
<keyword evidence="3" id="KW-0547">Nucleotide-binding</keyword>
<evidence type="ECO:0000256" key="7">
    <source>
        <dbReference type="ARBA" id="ARBA00032665"/>
    </source>
</evidence>
<dbReference type="CDD" id="cd00818">
    <property type="entry name" value="IleRS_core"/>
    <property type="match status" value="1"/>
</dbReference>
<feature type="non-terminal residue" evidence="10">
    <location>
        <position position="544"/>
    </location>
</feature>
<dbReference type="InterPro" id="IPR002301">
    <property type="entry name" value="Ile-tRNA-ligase"/>
</dbReference>
<dbReference type="NCBIfam" id="TIGR00392">
    <property type="entry name" value="ileS"/>
    <property type="match status" value="1"/>
</dbReference>
<dbReference type="PANTHER" id="PTHR42780">
    <property type="entry name" value="SOLEUCYL-TRNA SYNTHETASE"/>
    <property type="match status" value="1"/>
</dbReference>
<dbReference type="GO" id="GO:0002161">
    <property type="term" value="F:aminoacyl-tRNA deacylase activity"/>
    <property type="evidence" value="ECO:0007669"/>
    <property type="project" value="InterPro"/>
</dbReference>
<dbReference type="FunFam" id="3.40.50.620:FF:000133">
    <property type="entry name" value="Isoleucyl-tRNA synthetase, cytoplasmic"/>
    <property type="match status" value="1"/>
</dbReference>
<feature type="domain" description="Aminoacyl-tRNA synthetase class Ia" evidence="9">
    <location>
        <begin position="1"/>
        <end position="525"/>
    </location>
</feature>
<keyword evidence="2" id="KW-0436">Ligase</keyword>
<evidence type="ECO:0000256" key="3">
    <source>
        <dbReference type="ARBA" id="ARBA00022741"/>
    </source>
</evidence>
<dbReference type="PANTHER" id="PTHR42780:SF1">
    <property type="entry name" value="ISOLEUCINE--TRNA LIGASE, CYTOPLASMIC"/>
    <property type="match status" value="1"/>
</dbReference>
<dbReference type="EMBL" id="HE575323">
    <property type="protein sequence ID" value="CCC94021.1"/>
    <property type="molecule type" value="Genomic_DNA"/>
</dbReference>
<keyword evidence="6 10" id="KW-0030">Aminoacyl-tRNA synthetase</keyword>
<dbReference type="InterPro" id="IPR014729">
    <property type="entry name" value="Rossmann-like_a/b/a_fold"/>
</dbReference>
<dbReference type="PRINTS" id="PR00984">
    <property type="entry name" value="TRNASYNTHILE"/>
</dbReference>
<dbReference type="GO" id="GO:0006428">
    <property type="term" value="P:isoleucyl-tRNA aminoacylation"/>
    <property type="evidence" value="ECO:0007669"/>
    <property type="project" value="InterPro"/>
</dbReference>
<evidence type="ECO:0000256" key="2">
    <source>
        <dbReference type="ARBA" id="ARBA00022598"/>
    </source>
</evidence>
<dbReference type="AlphaFoldDB" id="G0UXA4"/>
<keyword evidence="5" id="KW-0648">Protein biosynthesis</keyword>
<dbReference type="FunFam" id="3.90.740.10:FF:000038">
    <property type="entry name" value="Isoleucyl-tRNA synthetase"/>
    <property type="match status" value="1"/>
</dbReference>
<comment type="catalytic activity">
    <reaction evidence="8">
        <text>tRNA(Ile) + L-isoleucine + ATP = L-isoleucyl-tRNA(Ile) + AMP + diphosphate</text>
        <dbReference type="Rhea" id="RHEA:11060"/>
        <dbReference type="Rhea" id="RHEA-COMP:9666"/>
        <dbReference type="Rhea" id="RHEA-COMP:9695"/>
        <dbReference type="ChEBI" id="CHEBI:30616"/>
        <dbReference type="ChEBI" id="CHEBI:33019"/>
        <dbReference type="ChEBI" id="CHEBI:58045"/>
        <dbReference type="ChEBI" id="CHEBI:78442"/>
        <dbReference type="ChEBI" id="CHEBI:78528"/>
        <dbReference type="ChEBI" id="CHEBI:456215"/>
        <dbReference type="EC" id="6.1.1.5"/>
    </reaction>
</comment>
<dbReference type="InterPro" id="IPR009008">
    <property type="entry name" value="Val/Leu/Ile-tRNA-synth_edit"/>
</dbReference>
<dbReference type="InterPro" id="IPR023586">
    <property type="entry name" value="Ile-tRNA-ligase_type2"/>
</dbReference>
<evidence type="ECO:0000256" key="8">
    <source>
        <dbReference type="ARBA" id="ARBA00048359"/>
    </source>
</evidence>
<organism evidence="10">
    <name type="scientific">Trypanosoma congolense (strain IL3000)</name>
    <dbReference type="NCBI Taxonomy" id="1068625"/>
    <lineage>
        <taxon>Eukaryota</taxon>
        <taxon>Discoba</taxon>
        <taxon>Euglenozoa</taxon>
        <taxon>Kinetoplastea</taxon>
        <taxon>Metakinetoplastina</taxon>
        <taxon>Trypanosomatida</taxon>
        <taxon>Trypanosomatidae</taxon>
        <taxon>Trypanosoma</taxon>
        <taxon>Nannomonas</taxon>
    </lineage>
</organism>
<dbReference type="InterPro" id="IPR002300">
    <property type="entry name" value="aa-tRNA-synth_Ia"/>
</dbReference>
<dbReference type="Pfam" id="PF00133">
    <property type="entry name" value="tRNA-synt_1"/>
    <property type="match status" value="1"/>
</dbReference>
<evidence type="ECO:0000256" key="4">
    <source>
        <dbReference type="ARBA" id="ARBA00022840"/>
    </source>
</evidence>
<dbReference type="GO" id="GO:0005524">
    <property type="term" value="F:ATP binding"/>
    <property type="evidence" value="ECO:0007669"/>
    <property type="project" value="UniProtKB-KW"/>
</dbReference>
<name>G0UXA4_TRYCI</name>
<dbReference type="EC" id="6.1.1.5" evidence="1"/>
<keyword evidence="4" id="KW-0067">ATP-binding</keyword>
<dbReference type="GO" id="GO:0004822">
    <property type="term" value="F:isoleucine-tRNA ligase activity"/>
    <property type="evidence" value="ECO:0007669"/>
    <property type="project" value="UniProtKB-EC"/>
</dbReference>